<name>A0ABW3JVF2_9BACT</name>
<evidence type="ECO:0000256" key="2">
    <source>
        <dbReference type="ARBA" id="ARBA00012438"/>
    </source>
</evidence>
<evidence type="ECO:0000256" key="1">
    <source>
        <dbReference type="ARBA" id="ARBA00000085"/>
    </source>
</evidence>
<protein>
    <recommendedName>
        <fullName evidence="2">histidine kinase</fullName>
        <ecNumber evidence="2">2.7.13.3</ecNumber>
    </recommendedName>
</protein>
<sequence>MRLLQSLADITSVTIENVIVYTEVEQRVKDRTADLEAANKSLEAFSYYISHDLRAPLRSILGFIGILNENAADRFTSSDRDTVDRKDFEGIGTGLSIVNRIVEKLGGKTWANAKVDEDAQFCFSLPL</sequence>
<dbReference type="SUPFAM" id="SSF47384">
    <property type="entry name" value="Homodimeric domain of signal transducing histidine kinase"/>
    <property type="match status" value="1"/>
</dbReference>
<keyword evidence="3" id="KW-0597">Phosphoprotein</keyword>
<organism evidence="7 8">
    <name type="scientific">Ohtaekwangia kribbensis</name>
    <dbReference type="NCBI Taxonomy" id="688913"/>
    <lineage>
        <taxon>Bacteria</taxon>
        <taxon>Pseudomonadati</taxon>
        <taxon>Bacteroidota</taxon>
        <taxon>Cytophagia</taxon>
        <taxon>Cytophagales</taxon>
        <taxon>Fulvivirgaceae</taxon>
        <taxon>Ohtaekwangia</taxon>
    </lineage>
</organism>
<evidence type="ECO:0000256" key="4">
    <source>
        <dbReference type="ARBA" id="ARBA00022679"/>
    </source>
</evidence>
<keyword evidence="4" id="KW-0808">Transferase</keyword>
<evidence type="ECO:0000259" key="6">
    <source>
        <dbReference type="Pfam" id="PF02518"/>
    </source>
</evidence>
<dbReference type="GO" id="GO:0005524">
    <property type="term" value="F:ATP binding"/>
    <property type="evidence" value="ECO:0007669"/>
    <property type="project" value="UniProtKB-KW"/>
</dbReference>
<evidence type="ECO:0000313" key="7">
    <source>
        <dbReference type="EMBL" id="MFD0997945.1"/>
    </source>
</evidence>
<feature type="domain" description="Histidine kinase/HSP90-like ATPase" evidence="6">
    <location>
        <begin position="67"/>
        <end position="127"/>
    </location>
</feature>
<dbReference type="PANTHER" id="PTHR42878">
    <property type="entry name" value="TWO-COMPONENT HISTIDINE KINASE"/>
    <property type="match status" value="1"/>
</dbReference>
<dbReference type="RefSeq" id="WP_377573786.1">
    <property type="nucleotide sequence ID" value="NZ_JBHTKA010000001.1"/>
</dbReference>
<dbReference type="Pfam" id="PF02518">
    <property type="entry name" value="HATPase_c"/>
    <property type="match status" value="1"/>
</dbReference>
<dbReference type="InterPro" id="IPR003594">
    <property type="entry name" value="HATPase_dom"/>
</dbReference>
<comment type="catalytic activity">
    <reaction evidence="1">
        <text>ATP + protein L-histidine = ADP + protein N-phospho-L-histidine.</text>
        <dbReference type="EC" id="2.7.13.3"/>
    </reaction>
</comment>
<dbReference type="InterPro" id="IPR050351">
    <property type="entry name" value="BphY/WalK/GraS-like"/>
</dbReference>
<dbReference type="Gene3D" id="1.10.287.130">
    <property type="match status" value="1"/>
</dbReference>
<gene>
    <name evidence="7" type="ORF">ACFQ21_01465</name>
</gene>
<dbReference type="SUPFAM" id="SSF55874">
    <property type="entry name" value="ATPase domain of HSP90 chaperone/DNA topoisomerase II/histidine kinase"/>
    <property type="match status" value="1"/>
</dbReference>
<evidence type="ECO:0000313" key="8">
    <source>
        <dbReference type="Proteomes" id="UP001597112"/>
    </source>
</evidence>
<dbReference type="CDD" id="cd00082">
    <property type="entry name" value="HisKA"/>
    <property type="match status" value="1"/>
</dbReference>
<dbReference type="InterPro" id="IPR004358">
    <property type="entry name" value="Sig_transdc_His_kin-like_C"/>
</dbReference>
<proteinExistence type="predicted"/>
<dbReference type="InterPro" id="IPR036890">
    <property type="entry name" value="HATPase_C_sf"/>
</dbReference>
<evidence type="ECO:0000256" key="5">
    <source>
        <dbReference type="ARBA" id="ARBA00022777"/>
    </source>
</evidence>
<dbReference type="PRINTS" id="PR00344">
    <property type="entry name" value="BCTRLSENSOR"/>
</dbReference>
<evidence type="ECO:0000256" key="3">
    <source>
        <dbReference type="ARBA" id="ARBA00022553"/>
    </source>
</evidence>
<keyword evidence="5" id="KW-0418">Kinase</keyword>
<dbReference type="InterPro" id="IPR003661">
    <property type="entry name" value="HisK_dim/P_dom"/>
</dbReference>
<dbReference type="EC" id="2.7.13.3" evidence="2"/>
<dbReference type="Proteomes" id="UP001597112">
    <property type="component" value="Unassembled WGS sequence"/>
</dbReference>
<dbReference type="EMBL" id="JBHTKA010000001">
    <property type="protein sequence ID" value="MFD0997945.1"/>
    <property type="molecule type" value="Genomic_DNA"/>
</dbReference>
<accession>A0ABW3JVF2</accession>
<keyword evidence="7" id="KW-0067">ATP-binding</keyword>
<comment type="caution">
    <text evidence="7">The sequence shown here is derived from an EMBL/GenBank/DDBJ whole genome shotgun (WGS) entry which is preliminary data.</text>
</comment>
<reference evidence="8" key="1">
    <citation type="journal article" date="2019" name="Int. J. Syst. Evol. Microbiol.">
        <title>The Global Catalogue of Microorganisms (GCM) 10K type strain sequencing project: providing services to taxonomists for standard genome sequencing and annotation.</title>
        <authorList>
            <consortium name="The Broad Institute Genomics Platform"/>
            <consortium name="The Broad Institute Genome Sequencing Center for Infectious Disease"/>
            <person name="Wu L."/>
            <person name="Ma J."/>
        </authorList>
    </citation>
    <scope>NUCLEOTIDE SEQUENCE [LARGE SCALE GENOMIC DNA]</scope>
    <source>
        <strain evidence="8">CCUG 58938</strain>
    </source>
</reference>
<dbReference type="InterPro" id="IPR036097">
    <property type="entry name" value="HisK_dim/P_sf"/>
</dbReference>
<keyword evidence="8" id="KW-1185">Reference proteome</keyword>
<keyword evidence="7" id="KW-0547">Nucleotide-binding</keyword>
<dbReference type="PANTHER" id="PTHR42878:SF15">
    <property type="entry name" value="BACTERIOPHYTOCHROME"/>
    <property type="match status" value="1"/>
</dbReference>